<gene>
    <name evidence="2" type="ORF">HGRIS_013940</name>
</gene>
<evidence type="ECO:0000256" key="1">
    <source>
        <dbReference type="SAM" id="SignalP"/>
    </source>
</evidence>
<dbReference type="EMBL" id="JASNQZ010000003">
    <property type="protein sequence ID" value="KAL0958599.1"/>
    <property type="molecule type" value="Genomic_DNA"/>
</dbReference>
<accession>A0ABR3JSI3</accession>
<keyword evidence="1" id="KW-0732">Signal</keyword>
<feature type="signal peptide" evidence="1">
    <location>
        <begin position="1"/>
        <end position="21"/>
    </location>
</feature>
<dbReference type="Proteomes" id="UP001556367">
    <property type="component" value="Unassembled WGS sequence"/>
</dbReference>
<protein>
    <submittedName>
        <fullName evidence="2">Uncharacterized protein</fullName>
    </submittedName>
</protein>
<evidence type="ECO:0000313" key="3">
    <source>
        <dbReference type="Proteomes" id="UP001556367"/>
    </source>
</evidence>
<name>A0ABR3JSI3_9AGAR</name>
<feature type="chain" id="PRO_5045831198" evidence="1">
    <location>
        <begin position="22"/>
        <end position="78"/>
    </location>
</feature>
<comment type="caution">
    <text evidence="2">The sequence shown here is derived from an EMBL/GenBank/DDBJ whole genome shotgun (WGS) entry which is preliminary data.</text>
</comment>
<reference evidence="3" key="1">
    <citation type="submission" date="2024-06" db="EMBL/GenBank/DDBJ databases">
        <title>Multi-omics analyses provide insights into the biosynthesis of the anticancer antibiotic pleurotin in Hohenbuehelia grisea.</title>
        <authorList>
            <person name="Weaver J.A."/>
            <person name="Alberti F."/>
        </authorList>
    </citation>
    <scope>NUCLEOTIDE SEQUENCE [LARGE SCALE GENOMIC DNA]</scope>
    <source>
        <strain evidence="3">T-177</strain>
    </source>
</reference>
<organism evidence="2 3">
    <name type="scientific">Hohenbuehelia grisea</name>
    <dbReference type="NCBI Taxonomy" id="104357"/>
    <lineage>
        <taxon>Eukaryota</taxon>
        <taxon>Fungi</taxon>
        <taxon>Dikarya</taxon>
        <taxon>Basidiomycota</taxon>
        <taxon>Agaricomycotina</taxon>
        <taxon>Agaricomycetes</taxon>
        <taxon>Agaricomycetidae</taxon>
        <taxon>Agaricales</taxon>
        <taxon>Pleurotineae</taxon>
        <taxon>Pleurotaceae</taxon>
        <taxon>Hohenbuehelia</taxon>
    </lineage>
</organism>
<keyword evidence="3" id="KW-1185">Reference proteome</keyword>
<evidence type="ECO:0000313" key="2">
    <source>
        <dbReference type="EMBL" id="KAL0958599.1"/>
    </source>
</evidence>
<proteinExistence type="predicted"/>
<sequence>MFGRAVYLLAVCLFSVVVASGDVEMETFTNTRVFQTIASTSPFLVPVTTVVVWSRVKADPIDDDDADPTPTDPPHASS</sequence>